<dbReference type="PIRSF" id="PIRSF000137">
    <property type="entry name" value="Alcohol_oxidase"/>
    <property type="match status" value="1"/>
</dbReference>
<dbReference type="Pfam" id="PF00732">
    <property type="entry name" value="GMC_oxred_N"/>
    <property type="match status" value="1"/>
</dbReference>
<dbReference type="Gene3D" id="3.30.560.10">
    <property type="entry name" value="Glucose Oxidase, domain 3"/>
    <property type="match status" value="1"/>
</dbReference>
<dbReference type="PROSITE" id="PS51257">
    <property type="entry name" value="PROKAR_LIPOPROTEIN"/>
    <property type="match status" value="1"/>
</dbReference>
<dbReference type="RefSeq" id="WP_241034459.1">
    <property type="nucleotide sequence ID" value="NZ_BAAAJF010000034.1"/>
</dbReference>
<dbReference type="InterPro" id="IPR000172">
    <property type="entry name" value="GMC_OxRdtase_N"/>
</dbReference>
<comment type="similarity">
    <text evidence="2">Belongs to the GMC oxidoreductase family.</text>
</comment>
<comment type="cofactor">
    <cofactor evidence="1">
        <name>FAD</name>
        <dbReference type="ChEBI" id="CHEBI:57692"/>
    </cofactor>
</comment>
<dbReference type="SUPFAM" id="SSF51905">
    <property type="entry name" value="FAD/NAD(P)-binding domain"/>
    <property type="match status" value="1"/>
</dbReference>
<dbReference type="InterPro" id="IPR007867">
    <property type="entry name" value="GMC_OxRtase_C"/>
</dbReference>
<dbReference type="Gene3D" id="3.50.50.60">
    <property type="entry name" value="FAD/NAD(P)-binding domain"/>
    <property type="match status" value="1"/>
</dbReference>
<reference evidence="6 7" key="1">
    <citation type="submission" date="2022-03" db="EMBL/GenBank/DDBJ databases">
        <title>Pseudonocardia alaer sp. nov., a novel actinomycete isolated from reed forest soil.</title>
        <authorList>
            <person name="Wang L."/>
        </authorList>
    </citation>
    <scope>NUCLEOTIDE SEQUENCE [LARGE SCALE GENOMIC DNA]</scope>
    <source>
        <strain evidence="6 7">Y-16303</strain>
        <plasmid evidence="6">unnamed</plasmid>
    </source>
</reference>
<evidence type="ECO:0000313" key="7">
    <source>
        <dbReference type="Proteomes" id="UP001299970"/>
    </source>
</evidence>
<keyword evidence="3" id="KW-0285">Flavoprotein</keyword>
<geneLocation type="plasmid" evidence="6">
    <name>unnamed</name>
</geneLocation>
<dbReference type="InterPro" id="IPR012132">
    <property type="entry name" value="GMC_OxRdtase"/>
</dbReference>
<keyword evidence="6" id="KW-0614">Plasmid</keyword>
<comment type="caution">
    <text evidence="6">The sequence shown here is derived from an EMBL/GenBank/DDBJ whole genome shotgun (WGS) entry which is preliminary data.</text>
</comment>
<evidence type="ECO:0000256" key="3">
    <source>
        <dbReference type="ARBA" id="ARBA00022630"/>
    </source>
</evidence>
<evidence type="ECO:0000256" key="2">
    <source>
        <dbReference type="ARBA" id="ARBA00010790"/>
    </source>
</evidence>
<evidence type="ECO:0000256" key="1">
    <source>
        <dbReference type="ARBA" id="ARBA00001974"/>
    </source>
</evidence>
<dbReference type="Proteomes" id="UP001299970">
    <property type="component" value="Unassembled WGS sequence"/>
</dbReference>
<protein>
    <submittedName>
        <fullName evidence="6">GMC family oxidoreductase N-terminal domain-containing protein</fullName>
    </submittedName>
</protein>
<accession>A0ABS9T8J4</accession>
<dbReference type="PROSITE" id="PS00624">
    <property type="entry name" value="GMC_OXRED_2"/>
    <property type="match status" value="1"/>
</dbReference>
<dbReference type="PANTHER" id="PTHR11552">
    <property type="entry name" value="GLUCOSE-METHANOL-CHOLINE GMC OXIDOREDUCTASE"/>
    <property type="match status" value="1"/>
</dbReference>
<dbReference type="Pfam" id="PF05199">
    <property type="entry name" value="GMC_oxred_C"/>
    <property type="match status" value="1"/>
</dbReference>
<dbReference type="SUPFAM" id="SSF54373">
    <property type="entry name" value="FAD-linked reductases, C-terminal domain"/>
    <property type="match status" value="1"/>
</dbReference>
<evidence type="ECO:0000256" key="4">
    <source>
        <dbReference type="ARBA" id="ARBA00022827"/>
    </source>
</evidence>
<keyword evidence="7" id="KW-1185">Reference proteome</keyword>
<sequence>MSDQEHRLEADFVVVGAGTAGCVIAARLSENPDNRVVLLEAGPVDGPEMMAIPSAFAALSGTTVDWAFRSEPQSALDGAVLAYPRGRVLGGSSSINAMAHIRAHRSSYDDWVRAGASGWGYDDLLPYFRRSERTDGPNSRWRGVDGPMQVAVSAQTGPFTLALRDAVVGAGIPFSNDLNGPDAEGAGWLERNIVDGVRQSAADAYIRPVLADRPNLTVIAGALARRLLVSGERCRGVEYSAGRQMYRVEAGREVIVSAGAIGSPHLLLLSGIGPEADLRGHRIPVVVDLPGVGDNLQDHAIADVVYSATKPLVHDGDVERSLTVMMRSDADIGYPDVQLLCWTFPSCPPTVRPPELGYTLGVVVGRPRSRGRIRLASDQADTPPLIDPRFLSDPHDVQVLLTGLRRAREIGSAAELDEWRDTEFRPGPDVREPEQWQEYLCDDTHSARHPAGTCRIGDDDGAVVDTVLRVRGISGLRVADASVMPSMVGANINATVLAIAERAAELIGSAAG</sequence>
<dbReference type="InterPro" id="IPR036188">
    <property type="entry name" value="FAD/NAD-bd_sf"/>
</dbReference>
<evidence type="ECO:0000259" key="5">
    <source>
        <dbReference type="PROSITE" id="PS00624"/>
    </source>
</evidence>
<organism evidence="6 7">
    <name type="scientific">Pseudonocardia alaniniphila</name>
    <dbReference type="NCBI Taxonomy" id="75291"/>
    <lineage>
        <taxon>Bacteria</taxon>
        <taxon>Bacillati</taxon>
        <taxon>Actinomycetota</taxon>
        <taxon>Actinomycetes</taxon>
        <taxon>Pseudonocardiales</taxon>
        <taxon>Pseudonocardiaceae</taxon>
        <taxon>Pseudonocardia</taxon>
    </lineage>
</organism>
<name>A0ABS9T8J4_9PSEU</name>
<dbReference type="PANTHER" id="PTHR11552:SF147">
    <property type="entry name" value="CHOLINE DEHYDROGENASE, MITOCHONDRIAL"/>
    <property type="match status" value="1"/>
</dbReference>
<proteinExistence type="inferred from homology"/>
<gene>
    <name evidence="6" type="ORF">MMF94_02875</name>
</gene>
<keyword evidence="4" id="KW-0274">FAD</keyword>
<feature type="domain" description="Glucose-methanol-choline oxidoreductase N-terminal" evidence="5">
    <location>
        <begin position="259"/>
        <end position="273"/>
    </location>
</feature>
<dbReference type="EMBL" id="JAKXMK010000002">
    <property type="protein sequence ID" value="MCH6164616.1"/>
    <property type="molecule type" value="Genomic_DNA"/>
</dbReference>
<evidence type="ECO:0000313" key="6">
    <source>
        <dbReference type="EMBL" id="MCH6164616.1"/>
    </source>
</evidence>